<name>A0A1U8KX66_GOSHI</name>
<reference evidence="3" key="2">
    <citation type="submission" date="2025-08" db="UniProtKB">
        <authorList>
            <consortium name="RefSeq"/>
        </authorList>
    </citation>
    <scope>IDENTIFICATION</scope>
</reference>
<organism evidence="2 3">
    <name type="scientific">Gossypium hirsutum</name>
    <name type="common">Upland cotton</name>
    <name type="synonym">Gossypium mexicanum</name>
    <dbReference type="NCBI Taxonomy" id="3635"/>
    <lineage>
        <taxon>Eukaryota</taxon>
        <taxon>Viridiplantae</taxon>
        <taxon>Streptophyta</taxon>
        <taxon>Embryophyta</taxon>
        <taxon>Tracheophyta</taxon>
        <taxon>Spermatophyta</taxon>
        <taxon>Magnoliopsida</taxon>
        <taxon>eudicotyledons</taxon>
        <taxon>Gunneridae</taxon>
        <taxon>Pentapetalae</taxon>
        <taxon>rosids</taxon>
        <taxon>malvids</taxon>
        <taxon>Malvales</taxon>
        <taxon>Malvaceae</taxon>
        <taxon>Malvoideae</taxon>
        <taxon>Gossypium</taxon>
    </lineage>
</organism>
<gene>
    <name evidence="3" type="primary">LOC107921667</name>
</gene>
<dbReference type="Pfam" id="PF00078">
    <property type="entry name" value="RVT_1"/>
    <property type="match status" value="1"/>
</dbReference>
<dbReference type="Proteomes" id="UP000818029">
    <property type="component" value="Chromosome D02"/>
</dbReference>
<accession>A0A1U8KX66</accession>
<evidence type="ECO:0000313" key="2">
    <source>
        <dbReference type="Proteomes" id="UP000818029"/>
    </source>
</evidence>
<dbReference type="AlphaFoldDB" id="A0A1U8KX66"/>
<reference evidence="2" key="1">
    <citation type="journal article" date="2020" name="Nat. Genet.">
        <title>Genomic diversifications of five Gossypium allopolyploid species and their impact on cotton improvement.</title>
        <authorList>
            <person name="Chen Z.J."/>
            <person name="Sreedasyam A."/>
            <person name="Ando A."/>
            <person name="Song Q."/>
            <person name="De Santiago L.M."/>
            <person name="Hulse-Kemp A.M."/>
            <person name="Ding M."/>
            <person name="Ye W."/>
            <person name="Kirkbride R.C."/>
            <person name="Jenkins J."/>
            <person name="Plott C."/>
            <person name="Lovell J."/>
            <person name="Lin Y.M."/>
            <person name="Vaughn R."/>
            <person name="Liu B."/>
            <person name="Simpson S."/>
            <person name="Scheffler B.E."/>
            <person name="Wen L."/>
            <person name="Saski C.A."/>
            <person name="Grover C.E."/>
            <person name="Hu G."/>
            <person name="Conover J.L."/>
            <person name="Carlson J.W."/>
            <person name="Shu S."/>
            <person name="Boston L.B."/>
            <person name="Williams M."/>
            <person name="Peterson D.G."/>
            <person name="McGee K."/>
            <person name="Jones D.C."/>
            <person name="Wendel J.F."/>
            <person name="Stelly D.M."/>
            <person name="Grimwood J."/>
            <person name="Schmutz J."/>
        </authorList>
    </citation>
    <scope>NUCLEOTIDE SEQUENCE [LARGE SCALE GENOMIC DNA]</scope>
    <source>
        <strain evidence="2">cv. TM-1</strain>
    </source>
</reference>
<dbReference type="InterPro" id="IPR026960">
    <property type="entry name" value="RVT-Znf"/>
</dbReference>
<dbReference type="Pfam" id="PF13966">
    <property type="entry name" value="zf-RVT"/>
    <property type="match status" value="1"/>
</dbReference>
<dbReference type="STRING" id="3635.A0A1U8KX66"/>
<dbReference type="InterPro" id="IPR000477">
    <property type="entry name" value="RT_dom"/>
</dbReference>
<dbReference type="PROSITE" id="PS50878">
    <property type="entry name" value="RT_POL"/>
    <property type="match status" value="1"/>
</dbReference>
<evidence type="ECO:0000259" key="1">
    <source>
        <dbReference type="PROSITE" id="PS50878"/>
    </source>
</evidence>
<dbReference type="PaxDb" id="3635-A0A1U8KX66"/>
<dbReference type="PANTHER" id="PTHR31635:SF196">
    <property type="entry name" value="REVERSE TRANSCRIPTASE DOMAIN-CONTAINING PROTEIN-RELATED"/>
    <property type="match status" value="1"/>
</dbReference>
<dbReference type="InterPro" id="IPR043502">
    <property type="entry name" value="DNA/RNA_pol_sf"/>
</dbReference>
<dbReference type="GeneID" id="107921667"/>
<dbReference type="PANTHER" id="PTHR31635">
    <property type="entry name" value="REVERSE TRANSCRIPTASE DOMAIN-CONTAINING PROTEIN-RELATED"/>
    <property type="match status" value="1"/>
</dbReference>
<sequence>MKYKLKSLGKDISRLTDGNMSDRSTNLLKKPRSKLSQLYDVKEQHWATRSRSQWLREGDRNTHYFHVRASGCRKKNSIEKLKEVHENWHVDNKEIYHVAWDYFNDLFKTSINSVEESDLQAILECINENMNKSLTGEFSKEEILLAFNQMGPRKAFEIDGLSGSFYKKHWTTVGEGVLRLCKDILHGNKSVECVNETLIVLIPKLKNPCVMANFQPIGLCRVIYKIVSKALANRLKVVYPLCISQNQSAFVPSKIIHDNILVVHELMHYLGSSKNGPNKGCVVKLDMSKAYDRVEWGFLKNVLIKMGVKCNSNISDIIIPKRGLRQGDLLSPYLFLFYMDALSCMLIHAQEINMIKGIRVSKDGPRINHLFFADDALLFVRNKQSEVEAFTKILESFEKMYYQSINLEKSMVYFSPSTPSPHRANLSSILKMKCIPTYAFSVFFVPEGILEKIQTIVSRMWWGGKEKSRGWNRLSWDRVCFLKGMEGLGFRDLKQFNVALLGTQRVDKTSFTWKSIAWAASILYEGFGWNVGNDKKINIWQENWGVKGLTSESICLNRKEVNETKVCELINKTSDGWKEKRVMEIYGAFMGDQICKIPILHNGPDDYRIWFHSSLGSYLTKSAYSWMTLKQVGFGPHRCFWRLVWKLHTLPKIKIFRWRMGHDILPTYEKISKIRREFNIMCPRCGSKVETLIHALKDCPRARAVLVHEGLDNAIVEGSYERCVDWIEDMAHLLDKKALSDFVTVLWNIWNNRNNKVFRETEEDAKVIWDRATTLSRDFRIFNLMENPMIPKLVEEKGWQKLGPGVVKINFDAVVKGRRMSFSIVARDHDSFVLWGAYGCSGL</sequence>
<dbReference type="SUPFAM" id="SSF56672">
    <property type="entry name" value="DNA/RNA polymerases"/>
    <property type="match status" value="1"/>
</dbReference>
<feature type="domain" description="Reverse transcriptase" evidence="1">
    <location>
        <begin position="183"/>
        <end position="430"/>
    </location>
</feature>
<protein>
    <recommendedName>
        <fullName evidence="1">Reverse transcriptase domain-containing protein</fullName>
    </recommendedName>
</protein>
<dbReference type="CDD" id="cd01650">
    <property type="entry name" value="RT_nLTR_like"/>
    <property type="match status" value="1"/>
</dbReference>
<dbReference type="KEGG" id="ghi:107921667"/>
<dbReference type="RefSeq" id="XP_016706986.1">
    <property type="nucleotide sequence ID" value="XM_016851497.1"/>
</dbReference>
<proteinExistence type="predicted"/>
<evidence type="ECO:0000313" key="3">
    <source>
        <dbReference type="RefSeq" id="XP_016706986.1"/>
    </source>
</evidence>
<keyword evidence="2" id="KW-1185">Reference proteome</keyword>